<protein>
    <recommendedName>
        <fullName evidence="7">Sodium/potassium-transporting ATPase subunit beta-1-interacting protein</fullName>
        <shortName evidence="7">Na(+)/K(+)-transporting ATPase subunit beta-1-interacting protein</shortName>
    </recommendedName>
</protein>
<dbReference type="EMBL" id="CAWYQH010000097">
    <property type="protein sequence ID" value="CAK8683478.1"/>
    <property type="molecule type" value="Genomic_DNA"/>
</dbReference>
<evidence type="ECO:0000256" key="5">
    <source>
        <dbReference type="ARBA" id="ARBA00022989"/>
    </source>
</evidence>
<proteinExistence type="inferred from homology"/>
<evidence type="ECO:0000313" key="8">
    <source>
        <dbReference type="EMBL" id="CAK8683478.1"/>
    </source>
</evidence>
<evidence type="ECO:0000313" key="9">
    <source>
        <dbReference type="Proteomes" id="UP001642483"/>
    </source>
</evidence>
<evidence type="ECO:0000256" key="4">
    <source>
        <dbReference type="ARBA" id="ARBA00022692"/>
    </source>
</evidence>
<comment type="similarity">
    <text evidence="2 7">Belongs to the NKAIN family.</text>
</comment>
<keyword evidence="6 7" id="KW-0472">Membrane</keyword>
<keyword evidence="9" id="KW-1185">Reference proteome</keyword>
<dbReference type="Pfam" id="PF05640">
    <property type="entry name" value="NKAIN"/>
    <property type="match status" value="1"/>
</dbReference>
<dbReference type="InterPro" id="IPR008516">
    <property type="entry name" value="Na/K-Atpase_Interacting"/>
</dbReference>
<evidence type="ECO:0000256" key="3">
    <source>
        <dbReference type="ARBA" id="ARBA00022475"/>
    </source>
</evidence>
<reference evidence="8 9" key="1">
    <citation type="submission" date="2024-02" db="EMBL/GenBank/DDBJ databases">
        <authorList>
            <person name="Daric V."/>
            <person name="Darras S."/>
        </authorList>
    </citation>
    <scope>NUCLEOTIDE SEQUENCE [LARGE SCALE GENOMIC DNA]</scope>
</reference>
<evidence type="ECO:0000256" key="7">
    <source>
        <dbReference type="RuleBase" id="RU368041"/>
    </source>
</evidence>
<organism evidence="8 9">
    <name type="scientific">Clavelina lepadiformis</name>
    <name type="common">Light-bulb sea squirt</name>
    <name type="synonym">Ascidia lepadiformis</name>
    <dbReference type="NCBI Taxonomy" id="159417"/>
    <lineage>
        <taxon>Eukaryota</taxon>
        <taxon>Metazoa</taxon>
        <taxon>Chordata</taxon>
        <taxon>Tunicata</taxon>
        <taxon>Ascidiacea</taxon>
        <taxon>Aplousobranchia</taxon>
        <taxon>Clavelinidae</taxon>
        <taxon>Clavelina</taxon>
    </lineage>
</organism>
<accession>A0ABP0FXV0</accession>
<name>A0ABP0FXV0_CLALP</name>
<keyword evidence="5 7" id="KW-1133">Transmembrane helix</keyword>
<dbReference type="PANTHER" id="PTHR13084:SF6">
    <property type="entry name" value="SODIUM_POTASSIUM-TRANSPORTING ATPASE SUBUNIT BETA-1-INTERACTING PROTEIN"/>
    <property type="match status" value="1"/>
</dbReference>
<dbReference type="PANTHER" id="PTHR13084">
    <property type="entry name" value="T-CELL LYMPHOMA BREAKPOINT-ASSOCIATED TARGET 1-RELATED"/>
    <property type="match status" value="1"/>
</dbReference>
<evidence type="ECO:0000256" key="2">
    <source>
        <dbReference type="ARBA" id="ARBA00006364"/>
    </source>
</evidence>
<comment type="subcellular location">
    <subcellularLocation>
        <location evidence="1 7">Cell membrane</location>
        <topology evidence="1 7">Multi-pass membrane protein</topology>
    </subcellularLocation>
</comment>
<feature type="transmembrane region" description="Helical" evidence="7">
    <location>
        <begin position="151"/>
        <end position="174"/>
    </location>
</feature>
<comment type="caution">
    <text evidence="8">The sequence shown here is derived from an EMBL/GenBank/DDBJ whole genome shotgun (WGS) entry which is preliminary data.</text>
</comment>
<evidence type="ECO:0000256" key="6">
    <source>
        <dbReference type="ARBA" id="ARBA00023136"/>
    </source>
</evidence>
<keyword evidence="3 7" id="KW-1003">Cell membrane</keyword>
<keyword evidence="4 7" id="KW-0812">Transmembrane</keyword>
<sequence>MLCTCSGRCWLIGICIAQLITVAVRQTFDFLGLQWTAIMANFCQIIGVVIALYASYRDKSRLLAVYSTWTLVWMGWNIFVVFIYLGVGGLKLEDNLMTLNLGLSDSYTWFKKQGFNCMSTTDVAVTSTVQPDEFCILDYHYIEVFQSSLQLFLAVSLKMFILYELRTLYIAFLFV</sequence>
<dbReference type="Proteomes" id="UP001642483">
    <property type="component" value="Unassembled WGS sequence"/>
</dbReference>
<feature type="transmembrane region" description="Helical" evidence="7">
    <location>
        <begin position="63"/>
        <end position="87"/>
    </location>
</feature>
<feature type="transmembrane region" description="Helical" evidence="7">
    <location>
        <begin position="35"/>
        <end position="56"/>
    </location>
</feature>
<gene>
    <name evidence="8" type="ORF">CVLEPA_LOCUS14550</name>
</gene>
<evidence type="ECO:0000256" key="1">
    <source>
        <dbReference type="ARBA" id="ARBA00004651"/>
    </source>
</evidence>